<dbReference type="NCBIfam" id="NF006225">
    <property type="entry name" value="PRK08354.1"/>
    <property type="match status" value="1"/>
</dbReference>
<dbReference type="InterPro" id="IPR015422">
    <property type="entry name" value="PyrdxlP-dep_Trfase_small"/>
</dbReference>
<accession>A0ABX3IH49</accession>
<keyword evidence="8" id="KW-0368">Histidine biosynthesis</keyword>
<comment type="pathway">
    <text evidence="1">Amino-acid biosynthesis; L-histidine biosynthesis; L-histidine from 5-phospho-alpha-D-ribose 1-diphosphate: step 7/9.</text>
</comment>
<sequence length="333" mass="39323">MDNFNNGHGGIKEKDILDFSISVNPLRLSWIEKLPFENLFRYTYIQWIEEKFYKHFNGVVVAGATEAFHIVGYHILNDAYVIIPRPNYLDYFKVAKFSSKYIDSPWYFVKKKFDLNILEESIKCGKRKNKKVAVFLGNPNNPTGIYQDLHELIKLNEDVIFIIDEAFIDFVGKCVDIDYENVVRIRTFTKFFGIPGIRVGYVISKKFENIFKRYRMEWGVGGMGYTFLEKLLDNLKGLKDFTLKTHEFIVAQKKLFEDFIYVKSDANYFLIDVKNVGKFLNFSLENKVYVRDARNFGLNLVRVGIKNKEDNKVLLNTLKKWRDICDSRLYRKW</sequence>
<evidence type="ECO:0000256" key="4">
    <source>
        <dbReference type="ARBA" id="ARBA00022576"/>
    </source>
</evidence>
<evidence type="ECO:0000256" key="5">
    <source>
        <dbReference type="ARBA" id="ARBA00022605"/>
    </source>
</evidence>
<evidence type="ECO:0000256" key="3">
    <source>
        <dbReference type="ARBA" id="ARBA00012748"/>
    </source>
</evidence>
<keyword evidence="4 11" id="KW-0032">Aminotransferase</keyword>
<dbReference type="InterPro" id="IPR015424">
    <property type="entry name" value="PyrdxlP-dep_Trfase"/>
</dbReference>
<keyword evidence="7" id="KW-0663">Pyridoxal phosphate</keyword>
<gene>
    <name evidence="11" type="ORF">XJ44_05060</name>
</gene>
<evidence type="ECO:0000256" key="1">
    <source>
        <dbReference type="ARBA" id="ARBA00005011"/>
    </source>
</evidence>
<evidence type="ECO:0000256" key="2">
    <source>
        <dbReference type="ARBA" id="ARBA00007970"/>
    </source>
</evidence>
<dbReference type="InterPro" id="IPR050106">
    <property type="entry name" value="HistidinolP_aminotransfase"/>
</dbReference>
<evidence type="ECO:0000259" key="10">
    <source>
        <dbReference type="Pfam" id="PF00155"/>
    </source>
</evidence>
<proteinExistence type="inferred from homology"/>
<dbReference type="Pfam" id="PF00155">
    <property type="entry name" value="Aminotran_1_2"/>
    <property type="match status" value="1"/>
</dbReference>
<dbReference type="Proteomes" id="UP000242616">
    <property type="component" value="Unassembled WGS sequence"/>
</dbReference>
<evidence type="ECO:0000313" key="12">
    <source>
        <dbReference type="Proteomes" id="UP000242616"/>
    </source>
</evidence>
<evidence type="ECO:0000256" key="9">
    <source>
        <dbReference type="ARBA" id="ARBA00047481"/>
    </source>
</evidence>
<evidence type="ECO:0000256" key="7">
    <source>
        <dbReference type="ARBA" id="ARBA00022898"/>
    </source>
</evidence>
<evidence type="ECO:0000256" key="8">
    <source>
        <dbReference type="ARBA" id="ARBA00023102"/>
    </source>
</evidence>
<organism evidence="11 12">
    <name type="scientific">Thermosipho affectus</name>
    <dbReference type="NCBI Taxonomy" id="660294"/>
    <lineage>
        <taxon>Bacteria</taxon>
        <taxon>Thermotogati</taxon>
        <taxon>Thermotogota</taxon>
        <taxon>Thermotogae</taxon>
        <taxon>Thermotogales</taxon>
        <taxon>Fervidobacteriaceae</taxon>
        <taxon>Thermosipho</taxon>
    </lineage>
</organism>
<dbReference type="PANTHER" id="PTHR43643">
    <property type="entry name" value="HISTIDINOL-PHOSPHATE AMINOTRANSFERASE 2"/>
    <property type="match status" value="1"/>
</dbReference>
<dbReference type="EMBL" id="LBFC01000018">
    <property type="protein sequence ID" value="ONN27156.1"/>
    <property type="molecule type" value="Genomic_DNA"/>
</dbReference>
<dbReference type="SUPFAM" id="SSF53383">
    <property type="entry name" value="PLP-dependent transferases"/>
    <property type="match status" value="1"/>
</dbReference>
<keyword evidence="6" id="KW-0808">Transferase</keyword>
<dbReference type="GO" id="GO:0008483">
    <property type="term" value="F:transaminase activity"/>
    <property type="evidence" value="ECO:0007669"/>
    <property type="project" value="UniProtKB-KW"/>
</dbReference>
<dbReference type="RefSeq" id="WP_077198289.1">
    <property type="nucleotide sequence ID" value="NZ_LBFC01000018.1"/>
</dbReference>
<keyword evidence="12" id="KW-1185">Reference proteome</keyword>
<dbReference type="PANTHER" id="PTHR43643:SF6">
    <property type="entry name" value="HISTIDINOL-PHOSPHATE AMINOTRANSFERASE"/>
    <property type="match status" value="1"/>
</dbReference>
<dbReference type="EC" id="2.6.1.9" evidence="3"/>
<evidence type="ECO:0000313" key="11">
    <source>
        <dbReference type="EMBL" id="ONN27156.1"/>
    </source>
</evidence>
<dbReference type="Gene3D" id="3.90.1150.10">
    <property type="entry name" value="Aspartate Aminotransferase, domain 1"/>
    <property type="match status" value="1"/>
</dbReference>
<dbReference type="CDD" id="cd00609">
    <property type="entry name" value="AAT_like"/>
    <property type="match status" value="1"/>
</dbReference>
<comment type="catalytic activity">
    <reaction evidence="9">
        <text>L-histidinol phosphate + 2-oxoglutarate = 3-(imidazol-4-yl)-2-oxopropyl phosphate + L-glutamate</text>
        <dbReference type="Rhea" id="RHEA:23744"/>
        <dbReference type="ChEBI" id="CHEBI:16810"/>
        <dbReference type="ChEBI" id="CHEBI:29985"/>
        <dbReference type="ChEBI" id="CHEBI:57766"/>
        <dbReference type="ChEBI" id="CHEBI:57980"/>
        <dbReference type="EC" id="2.6.1.9"/>
    </reaction>
</comment>
<name>A0ABX3IH49_9BACT</name>
<dbReference type="InterPro" id="IPR004839">
    <property type="entry name" value="Aminotransferase_I/II_large"/>
</dbReference>
<dbReference type="Gene3D" id="3.40.640.10">
    <property type="entry name" value="Type I PLP-dependent aspartate aminotransferase-like (Major domain)"/>
    <property type="match status" value="1"/>
</dbReference>
<comment type="similarity">
    <text evidence="2">Belongs to the class-II pyridoxal-phosphate-dependent aminotransferase family. Histidinol-phosphate aminotransferase subfamily.</text>
</comment>
<comment type="caution">
    <text evidence="11">The sequence shown here is derived from an EMBL/GenBank/DDBJ whole genome shotgun (WGS) entry which is preliminary data.</text>
</comment>
<evidence type="ECO:0000256" key="6">
    <source>
        <dbReference type="ARBA" id="ARBA00022679"/>
    </source>
</evidence>
<reference evidence="11 12" key="1">
    <citation type="submission" date="2015-06" db="EMBL/GenBank/DDBJ databases">
        <title>Genome sequencing of Thermotogales isolates from hydrothermal vents.</title>
        <authorList>
            <person name="Haverkamp T.H."/>
            <person name="Kublanov I.V."/>
            <person name="Nesbo C.L."/>
        </authorList>
    </citation>
    <scope>NUCLEOTIDE SEQUENCE [LARGE SCALE GENOMIC DNA]</scope>
    <source>
        <strain evidence="12">ik275mar</strain>
    </source>
</reference>
<protein>
    <recommendedName>
        <fullName evidence="3">histidinol-phosphate transaminase</fullName>
        <ecNumber evidence="3">2.6.1.9</ecNumber>
    </recommendedName>
</protein>
<keyword evidence="5" id="KW-0028">Amino-acid biosynthesis</keyword>
<dbReference type="InterPro" id="IPR015421">
    <property type="entry name" value="PyrdxlP-dep_Trfase_major"/>
</dbReference>
<feature type="domain" description="Aminotransferase class I/classII large" evidence="10">
    <location>
        <begin position="59"/>
        <end position="316"/>
    </location>
</feature>